<dbReference type="EMBL" id="DUZY01000003">
    <property type="protein sequence ID" value="DAD32192.1"/>
    <property type="molecule type" value="Genomic_DNA"/>
</dbReference>
<proteinExistence type="predicted"/>
<feature type="compositionally biased region" description="Polar residues" evidence="1">
    <location>
        <begin position="48"/>
        <end position="74"/>
    </location>
</feature>
<reference evidence="2 3" key="1">
    <citation type="journal article" date="2020" name="Mol. Biol. Evol.">
        <title>Distinct Expression and Methylation Patterns for Genes with Different Fates following a Single Whole-Genome Duplication in Flowering Plants.</title>
        <authorList>
            <person name="Shi T."/>
            <person name="Rahmani R.S."/>
            <person name="Gugger P.F."/>
            <person name="Wang M."/>
            <person name="Li H."/>
            <person name="Zhang Y."/>
            <person name="Li Z."/>
            <person name="Wang Q."/>
            <person name="Van de Peer Y."/>
            <person name="Marchal K."/>
            <person name="Chen J."/>
        </authorList>
    </citation>
    <scope>NUCLEOTIDE SEQUENCE [LARGE SCALE GENOMIC DNA]</scope>
    <source>
        <tissue evidence="2">Leaf</tissue>
    </source>
</reference>
<feature type="compositionally biased region" description="Polar residues" evidence="1">
    <location>
        <begin position="1"/>
        <end position="11"/>
    </location>
</feature>
<comment type="caution">
    <text evidence="2">The sequence shown here is derived from an EMBL/GenBank/DDBJ whole genome shotgun (WGS) entry which is preliminary data.</text>
</comment>
<evidence type="ECO:0000313" key="2">
    <source>
        <dbReference type="EMBL" id="DAD32192.1"/>
    </source>
</evidence>
<evidence type="ECO:0000313" key="3">
    <source>
        <dbReference type="Proteomes" id="UP000607653"/>
    </source>
</evidence>
<dbReference type="AlphaFoldDB" id="A0A822YI90"/>
<dbReference type="Proteomes" id="UP000607653">
    <property type="component" value="Unassembled WGS sequence"/>
</dbReference>
<name>A0A822YI90_NELNU</name>
<evidence type="ECO:0000256" key="1">
    <source>
        <dbReference type="SAM" id="MobiDB-lite"/>
    </source>
</evidence>
<accession>A0A822YI90</accession>
<sequence length="74" mass="8404">MTATCKNNRTPPHQKLKRNKGDKKSPEGKNQTNKQNQITYNLHEPNQDDSNLQKQPHSTSPTTTLIRKTSAYTA</sequence>
<gene>
    <name evidence="2" type="ORF">HUJ06_011043</name>
</gene>
<keyword evidence="3" id="KW-1185">Reference proteome</keyword>
<feature type="region of interest" description="Disordered" evidence="1">
    <location>
        <begin position="1"/>
        <end position="74"/>
    </location>
</feature>
<protein>
    <submittedName>
        <fullName evidence="2">Uncharacterized protein</fullName>
    </submittedName>
</protein>
<organism evidence="2 3">
    <name type="scientific">Nelumbo nucifera</name>
    <name type="common">Sacred lotus</name>
    <dbReference type="NCBI Taxonomy" id="4432"/>
    <lineage>
        <taxon>Eukaryota</taxon>
        <taxon>Viridiplantae</taxon>
        <taxon>Streptophyta</taxon>
        <taxon>Embryophyta</taxon>
        <taxon>Tracheophyta</taxon>
        <taxon>Spermatophyta</taxon>
        <taxon>Magnoliopsida</taxon>
        <taxon>Proteales</taxon>
        <taxon>Nelumbonaceae</taxon>
        <taxon>Nelumbo</taxon>
    </lineage>
</organism>
<feature type="compositionally biased region" description="Basic residues" evidence="1">
    <location>
        <begin position="12"/>
        <end position="21"/>
    </location>
</feature>
<feature type="compositionally biased region" description="Polar residues" evidence="1">
    <location>
        <begin position="28"/>
        <end position="40"/>
    </location>
</feature>